<evidence type="ECO:0000313" key="1">
    <source>
        <dbReference type="EMBL" id="CDW33915.1"/>
    </source>
</evidence>
<reference evidence="1" key="1">
    <citation type="submission" date="2014-05" db="EMBL/GenBank/DDBJ databases">
        <authorList>
            <person name="Chronopoulou M."/>
        </authorList>
    </citation>
    <scope>NUCLEOTIDE SEQUENCE</scope>
    <source>
        <tissue evidence="1">Whole organism</tissue>
    </source>
</reference>
<proteinExistence type="predicted"/>
<name>A0A0K2U7B2_LEPSM</name>
<dbReference type="EMBL" id="HACA01016554">
    <property type="protein sequence ID" value="CDW33915.1"/>
    <property type="molecule type" value="Transcribed_RNA"/>
</dbReference>
<protein>
    <submittedName>
        <fullName evidence="1">Uncharacterized protein</fullName>
    </submittedName>
</protein>
<dbReference type="AlphaFoldDB" id="A0A0K2U7B2"/>
<dbReference type="EMBL" id="HACA01016555">
    <property type="protein sequence ID" value="CDW33916.1"/>
    <property type="molecule type" value="Transcribed_RNA"/>
</dbReference>
<sequence>MGRILGNKKDILMPQEVAADKFNLSGGPALHLYNLWVRVYYRLKGSHNSNVWIQSQDHKILLQTVN</sequence>
<accession>A0A0K2U7B2</accession>
<organism evidence="1">
    <name type="scientific">Lepeophtheirus salmonis</name>
    <name type="common">Salmon louse</name>
    <name type="synonym">Caligus salmonis</name>
    <dbReference type="NCBI Taxonomy" id="72036"/>
    <lineage>
        <taxon>Eukaryota</taxon>
        <taxon>Metazoa</taxon>
        <taxon>Ecdysozoa</taxon>
        <taxon>Arthropoda</taxon>
        <taxon>Crustacea</taxon>
        <taxon>Multicrustacea</taxon>
        <taxon>Hexanauplia</taxon>
        <taxon>Copepoda</taxon>
        <taxon>Siphonostomatoida</taxon>
        <taxon>Caligidae</taxon>
        <taxon>Lepeophtheirus</taxon>
    </lineage>
</organism>